<evidence type="ECO:0000256" key="1">
    <source>
        <dbReference type="SAM" id="Coils"/>
    </source>
</evidence>
<evidence type="ECO:0000256" key="2">
    <source>
        <dbReference type="SAM" id="MobiDB-lite"/>
    </source>
</evidence>
<feature type="coiled-coil region" evidence="1">
    <location>
        <begin position="121"/>
        <end position="172"/>
    </location>
</feature>
<feature type="region of interest" description="Disordered" evidence="2">
    <location>
        <begin position="173"/>
        <end position="195"/>
    </location>
</feature>
<comment type="caution">
    <text evidence="3">The sequence shown here is derived from an EMBL/GenBank/DDBJ whole genome shotgun (WGS) entry which is preliminary data.</text>
</comment>
<keyword evidence="4" id="KW-1185">Reference proteome</keyword>
<evidence type="ECO:0000313" key="4">
    <source>
        <dbReference type="Proteomes" id="UP000772434"/>
    </source>
</evidence>
<keyword evidence="1" id="KW-0175">Coiled coil</keyword>
<protein>
    <submittedName>
        <fullName evidence="3">Uncharacterized protein</fullName>
    </submittedName>
</protein>
<dbReference type="AlphaFoldDB" id="A0A9P5P9Q3"/>
<organism evidence="3 4">
    <name type="scientific">Rhodocollybia butyracea</name>
    <dbReference type="NCBI Taxonomy" id="206335"/>
    <lineage>
        <taxon>Eukaryota</taxon>
        <taxon>Fungi</taxon>
        <taxon>Dikarya</taxon>
        <taxon>Basidiomycota</taxon>
        <taxon>Agaricomycotina</taxon>
        <taxon>Agaricomycetes</taxon>
        <taxon>Agaricomycetidae</taxon>
        <taxon>Agaricales</taxon>
        <taxon>Marasmiineae</taxon>
        <taxon>Omphalotaceae</taxon>
        <taxon>Rhodocollybia</taxon>
    </lineage>
</organism>
<name>A0A9P5P9Q3_9AGAR</name>
<gene>
    <name evidence="3" type="ORF">BDP27DRAFT_1408004</name>
</gene>
<evidence type="ECO:0000313" key="3">
    <source>
        <dbReference type="EMBL" id="KAF9058827.1"/>
    </source>
</evidence>
<reference evidence="3" key="1">
    <citation type="submission" date="2020-11" db="EMBL/GenBank/DDBJ databases">
        <authorList>
            <consortium name="DOE Joint Genome Institute"/>
            <person name="Ahrendt S."/>
            <person name="Riley R."/>
            <person name="Andreopoulos W."/>
            <person name="Labutti K."/>
            <person name="Pangilinan J."/>
            <person name="Ruiz-Duenas F.J."/>
            <person name="Barrasa J.M."/>
            <person name="Sanchez-Garcia M."/>
            <person name="Camarero S."/>
            <person name="Miyauchi S."/>
            <person name="Serrano A."/>
            <person name="Linde D."/>
            <person name="Babiker R."/>
            <person name="Drula E."/>
            <person name="Ayuso-Fernandez I."/>
            <person name="Pacheco R."/>
            <person name="Padilla G."/>
            <person name="Ferreira P."/>
            <person name="Barriuso J."/>
            <person name="Kellner H."/>
            <person name="Castanera R."/>
            <person name="Alfaro M."/>
            <person name="Ramirez L."/>
            <person name="Pisabarro A.G."/>
            <person name="Kuo A."/>
            <person name="Tritt A."/>
            <person name="Lipzen A."/>
            <person name="He G."/>
            <person name="Yan M."/>
            <person name="Ng V."/>
            <person name="Cullen D."/>
            <person name="Martin F."/>
            <person name="Rosso M.-N."/>
            <person name="Henrissat B."/>
            <person name="Hibbett D."/>
            <person name="Martinez A.T."/>
            <person name="Grigoriev I.V."/>
        </authorList>
    </citation>
    <scope>NUCLEOTIDE SEQUENCE</scope>
    <source>
        <strain evidence="3">AH 40177</strain>
    </source>
</reference>
<dbReference type="EMBL" id="JADNRY010000345">
    <property type="protein sequence ID" value="KAF9058827.1"/>
    <property type="molecule type" value="Genomic_DNA"/>
</dbReference>
<accession>A0A9P5P9Q3</accession>
<dbReference type="OrthoDB" id="3270615at2759"/>
<dbReference type="Proteomes" id="UP000772434">
    <property type="component" value="Unassembled WGS sequence"/>
</dbReference>
<proteinExistence type="predicted"/>
<sequence>MAALRYGIVGTGKAPYVNGASGTAEKETQKWSGVRKAQKGVLAVASGGSVNMELVVSLVPGLVKAYGYWRFRPIRRCEGHRERKVRALLDEPDLITLDPEFVGGLAPSSKLTTKISTTGKIDKEEREKRRCEERRECEEVLEEAKEKCYPTAVTIRAKLEKLQAERKAEIRRVRYGDEPQEKSSALDQFKRTLKT</sequence>